<feature type="compositionally biased region" description="Basic residues" evidence="1">
    <location>
        <begin position="236"/>
        <end position="245"/>
    </location>
</feature>
<sequence>MEVGGRCDQARPCTFGTTPKVSSSIGGHKEKGVGCGGKCLKARSLMMPIGSVFGGVRCGWRRRADTAKEESKCSLSRGLMQRTWRVAWENLSLQQRRKCEGESSAMSRADFKAELACARRVKSRRAIQQPSTNVQESSRGQISMPIEPSISPQPSRISRPTDELICMFKRRGTSMQRRQGSGNSSAARNLVEGKSACSLFRGLTSPTNSNPLIGTRGLSGLKSRDVEIPMAGMGGKGRRKRRGKESKKQWESARKERKEAAESRVHGRSGFGAVLTAKSAESRTVLHIAELLQLGMGHAAWTTLKARWKLLWPPKLYRGLIGNKSRSREPGWGRRKYGENQSIVFLARTAVLDQVSQAQSPELEREIPPSSTLSLSLMRPGAGKLDNGMEAAAVDMGTIQPTPEVDVVGNLLLSELAPALSPRNGSRDWDRQWQNGAGGHCAKEMGYPQLSQCTDKPLLPPRFLYPNIHPASHRRRRGHSERTMGVCWDLAHWCLQACTQNIDLTRDDGVVRVVTSRMSREMLGSNMLLAQRLPISHITTARSMRKAMVLSSEAEETIQSRDCFRQQCSQIWMQGESTGDEGDMRGLQNMIEESQTHPIE</sequence>
<proteinExistence type="predicted"/>
<keyword evidence="3" id="KW-1185">Reference proteome</keyword>
<evidence type="ECO:0000256" key="1">
    <source>
        <dbReference type="SAM" id="MobiDB-lite"/>
    </source>
</evidence>
<organism evidence="2 3">
    <name type="scientific">Mycena rosella</name>
    <name type="common">Pink bonnet</name>
    <name type="synonym">Agaricus rosellus</name>
    <dbReference type="NCBI Taxonomy" id="1033263"/>
    <lineage>
        <taxon>Eukaryota</taxon>
        <taxon>Fungi</taxon>
        <taxon>Dikarya</taxon>
        <taxon>Basidiomycota</taxon>
        <taxon>Agaricomycotina</taxon>
        <taxon>Agaricomycetes</taxon>
        <taxon>Agaricomycetidae</taxon>
        <taxon>Agaricales</taxon>
        <taxon>Marasmiineae</taxon>
        <taxon>Mycenaceae</taxon>
        <taxon>Mycena</taxon>
    </lineage>
</organism>
<reference evidence="2" key="1">
    <citation type="submission" date="2023-03" db="EMBL/GenBank/DDBJ databases">
        <title>Massive genome expansion in bonnet fungi (Mycena s.s.) driven by repeated elements and novel gene families across ecological guilds.</title>
        <authorList>
            <consortium name="Lawrence Berkeley National Laboratory"/>
            <person name="Harder C.B."/>
            <person name="Miyauchi S."/>
            <person name="Viragh M."/>
            <person name="Kuo A."/>
            <person name="Thoen E."/>
            <person name="Andreopoulos B."/>
            <person name="Lu D."/>
            <person name="Skrede I."/>
            <person name="Drula E."/>
            <person name="Henrissat B."/>
            <person name="Morin E."/>
            <person name="Kohler A."/>
            <person name="Barry K."/>
            <person name="LaButti K."/>
            <person name="Morin E."/>
            <person name="Salamov A."/>
            <person name="Lipzen A."/>
            <person name="Mereny Z."/>
            <person name="Hegedus B."/>
            <person name="Baldrian P."/>
            <person name="Stursova M."/>
            <person name="Weitz H."/>
            <person name="Taylor A."/>
            <person name="Grigoriev I.V."/>
            <person name="Nagy L.G."/>
            <person name="Martin F."/>
            <person name="Kauserud H."/>
        </authorList>
    </citation>
    <scope>NUCLEOTIDE SEQUENCE</scope>
    <source>
        <strain evidence="2">CBHHK067</strain>
    </source>
</reference>
<evidence type="ECO:0000313" key="2">
    <source>
        <dbReference type="EMBL" id="KAJ7691822.1"/>
    </source>
</evidence>
<feature type="compositionally biased region" description="Basic and acidic residues" evidence="1">
    <location>
        <begin position="246"/>
        <end position="265"/>
    </location>
</feature>
<name>A0AAD7DHE6_MYCRO</name>
<feature type="compositionally biased region" description="Low complexity" evidence="1">
    <location>
        <begin position="141"/>
        <end position="158"/>
    </location>
</feature>
<dbReference type="Proteomes" id="UP001221757">
    <property type="component" value="Unassembled WGS sequence"/>
</dbReference>
<dbReference type="AlphaFoldDB" id="A0AAD7DHE6"/>
<accession>A0AAD7DHE6</accession>
<protein>
    <submittedName>
        <fullName evidence="2">Uncharacterized protein</fullName>
    </submittedName>
</protein>
<feature type="region of interest" description="Disordered" evidence="1">
    <location>
        <begin position="228"/>
        <end position="267"/>
    </location>
</feature>
<feature type="region of interest" description="Disordered" evidence="1">
    <location>
        <begin position="122"/>
        <end position="161"/>
    </location>
</feature>
<gene>
    <name evidence="2" type="ORF">B0H17DRAFT_1133601</name>
</gene>
<dbReference type="EMBL" id="JARKIE010000056">
    <property type="protein sequence ID" value="KAJ7691822.1"/>
    <property type="molecule type" value="Genomic_DNA"/>
</dbReference>
<evidence type="ECO:0000313" key="3">
    <source>
        <dbReference type="Proteomes" id="UP001221757"/>
    </source>
</evidence>
<comment type="caution">
    <text evidence="2">The sequence shown here is derived from an EMBL/GenBank/DDBJ whole genome shotgun (WGS) entry which is preliminary data.</text>
</comment>
<feature type="compositionally biased region" description="Polar residues" evidence="1">
    <location>
        <begin position="126"/>
        <end position="140"/>
    </location>
</feature>